<accession>F0XWK4</accession>
<dbReference type="AlphaFoldDB" id="F0XWK4"/>
<evidence type="ECO:0000256" key="1">
    <source>
        <dbReference type="SAM" id="MobiDB-lite"/>
    </source>
</evidence>
<dbReference type="EMBL" id="GL833120">
    <property type="protein sequence ID" value="EGB12946.1"/>
    <property type="molecule type" value="Genomic_DNA"/>
</dbReference>
<protein>
    <submittedName>
        <fullName evidence="2">Uncharacterized protein</fullName>
    </submittedName>
</protein>
<feature type="compositionally biased region" description="Basic and acidic residues" evidence="1">
    <location>
        <begin position="96"/>
        <end position="105"/>
    </location>
</feature>
<feature type="region of interest" description="Disordered" evidence="1">
    <location>
        <begin position="1"/>
        <end position="63"/>
    </location>
</feature>
<proteinExistence type="predicted"/>
<dbReference type="KEGG" id="aaf:AURANDRAFT_60859"/>
<dbReference type="RefSeq" id="XP_009032563.1">
    <property type="nucleotide sequence ID" value="XM_009034315.1"/>
</dbReference>
<evidence type="ECO:0000313" key="3">
    <source>
        <dbReference type="Proteomes" id="UP000002729"/>
    </source>
</evidence>
<gene>
    <name evidence="2" type="ORF">AURANDRAFT_60859</name>
</gene>
<dbReference type="GeneID" id="20223204"/>
<feature type="region of interest" description="Disordered" evidence="1">
    <location>
        <begin position="89"/>
        <end position="116"/>
    </location>
</feature>
<feature type="region of interest" description="Disordered" evidence="1">
    <location>
        <begin position="221"/>
        <end position="254"/>
    </location>
</feature>
<organism evidence="3">
    <name type="scientific">Aureococcus anophagefferens</name>
    <name type="common">Harmful bloom alga</name>
    <dbReference type="NCBI Taxonomy" id="44056"/>
    <lineage>
        <taxon>Eukaryota</taxon>
        <taxon>Sar</taxon>
        <taxon>Stramenopiles</taxon>
        <taxon>Ochrophyta</taxon>
        <taxon>Pelagophyceae</taxon>
        <taxon>Pelagomonadales</taxon>
        <taxon>Pelagomonadaceae</taxon>
        <taxon>Aureococcus</taxon>
    </lineage>
</organism>
<sequence>MSDDDTNKSARAVAWALSQPKERRQAKAKSRVGPIREREVTLSVSPSPHRWHRADPQRAPAEALVSPIRQSDATAARLANASTARARYLRARHRSAREEHRDEAQTPRSLAQSRDGRVTRDCYFDVEVEQRDSADVDDDVELGKLAVEPSARDRLADSFAAYLASGDRGGLTDAIYETSVDGGSSLAAGVGGWQEAPLDQDLYRRAADAVERDRGQSFFAWFGGPPKVSDPDDPGPDPDERGGCEPPGCVAPFY</sequence>
<name>F0XWK4_AURAN</name>
<keyword evidence="3" id="KW-1185">Reference proteome</keyword>
<evidence type="ECO:0000313" key="2">
    <source>
        <dbReference type="EMBL" id="EGB12946.1"/>
    </source>
</evidence>
<dbReference type="Proteomes" id="UP000002729">
    <property type="component" value="Unassembled WGS sequence"/>
</dbReference>
<reference evidence="2 3" key="1">
    <citation type="journal article" date="2011" name="Proc. Natl. Acad. Sci. U.S.A.">
        <title>Niche of harmful alga Aureococcus anophagefferens revealed through ecogenomics.</title>
        <authorList>
            <person name="Gobler C.J."/>
            <person name="Berry D.L."/>
            <person name="Dyhrman S.T."/>
            <person name="Wilhelm S.W."/>
            <person name="Salamov A."/>
            <person name="Lobanov A.V."/>
            <person name="Zhang Y."/>
            <person name="Collier J.L."/>
            <person name="Wurch L.L."/>
            <person name="Kustka A.B."/>
            <person name="Dill B.D."/>
            <person name="Shah M."/>
            <person name="VerBerkmoes N.C."/>
            <person name="Kuo A."/>
            <person name="Terry A."/>
            <person name="Pangilinan J."/>
            <person name="Lindquist E.A."/>
            <person name="Lucas S."/>
            <person name="Paulsen I.T."/>
            <person name="Hattenrath-Lehmann T.K."/>
            <person name="Talmage S.C."/>
            <person name="Walker E.A."/>
            <person name="Koch F."/>
            <person name="Burson A.M."/>
            <person name="Marcoval M.A."/>
            <person name="Tang Y.Z."/>
            <person name="Lecleir G.R."/>
            <person name="Coyne K.J."/>
            <person name="Berg G.M."/>
            <person name="Bertrand E.M."/>
            <person name="Saito M.A."/>
            <person name="Gladyshev V.N."/>
            <person name="Grigoriev I.V."/>
        </authorList>
    </citation>
    <scope>NUCLEOTIDE SEQUENCE [LARGE SCALE GENOMIC DNA]</scope>
    <source>
        <strain evidence="3">CCMP 1984</strain>
    </source>
</reference>
<dbReference type="InParanoid" id="F0XWK4"/>